<organism evidence="1 2">
    <name type="scientific">Arthrobacter crystallopoietes BAB-32</name>
    <dbReference type="NCBI Taxonomy" id="1246476"/>
    <lineage>
        <taxon>Bacteria</taxon>
        <taxon>Bacillati</taxon>
        <taxon>Actinomycetota</taxon>
        <taxon>Actinomycetes</taxon>
        <taxon>Micrococcales</taxon>
        <taxon>Micrococcaceae</taxon>
        <taxon>Crystallibacter</taxon>
    </lineage>
</organism>
<evidence type="ECO:0000313" key="1">
    <source>
        <dbReference type="EMBL" id="EMY32174.1"/>
    </source>
</evidence>
<reference evidence="1 2" key="1">
    <citation type="journal article" date="2013" name="Genome Announc.">
        <title>Draft Genome Sequence of Arthrobacter crystallopoietes Strain BAB-32, Revealing Genes for Bioremediation.</title>
        <authorList>
            <person name="Joshi M.N."/>
            <person name="Pandit A.S."/>
            <person name="Sharma A."/>
            <person name="Pandya R.V."/>
            <person name="Desai S.M."/>
            <person name="Saxena A.K."/>
            <person name="Bagatharia S.B."/>
        </authorList>
    </citation>
    <scope>NUCLEOTIDE SEQUENCE [LARGE SCALE GENOMIC DNA]</scope>
    <source>
        <strain evidence="1 2">BAB-32</strain>
    </source>
</reference>
<accession>N1UWN1</accession>
<protein>
    <submittedName>
        <fullName evidence="1">O-succinylbenzoate synthase</fullName>
    </submittedName>
</protein>
<evidence type="ECO:0000313" key="2">
    <source>
        <dbReference type="Proteomes" id="UP000010729"/>
    </source>
</evidence>
<sequence>MTILPPETPLHLPPLEELQAAARVVSLPMRVKFRGVLHRELMLFEGPAGWAEFSPFLEYDDGEAASWLRAAIEAGWQGFPEPLRTSVPVNATVPAVEPADVPAVLARFDGPQTV</sequence>
<dbReference type="EMBL" id="ANPE02000334">
    <property type="protein sequence ID" value="EMY32174.1"/>
    <property type="molecule type" value="Genomic_DNA"/>
</dbReference>
<dbReference type="Pfam" id="PF18374">
    <property type="entry name" value="Enolase_like_N"/>
    <property type="match status" value="1"/>
</dbReference>
<proteinExistence type="predicted"/>
<feature type="non-terminal residue" evidence="1">
    <location>
        <position position="114"/>
    </location>
</feature>
<gene>
    <name evidence="1" type="ORF">D477_021518</name>
</gene>
<comment type="caution">
    <text evidence="1">The sequence shown here is derived from an EMBL/GenBank/DDBJ whole genome shotgun (WGS) entry which is preliminary data.</text>
</comment>
<dbReference type="Gene3D" id="3.30.390.10">
    <property type="entry name" value="Enolase-like, N-terminal domain"/>
    <property type="match status" value="1"/>
</dbReference>
<name>N1UWN1_9MICC</name>
<dbReference type="AlphaFoldDB" id="N1UWN1"/>
<dbReference type="Proteomes" id="UP000010729">
    <property type="component" value="Unassembled WGS sequence"/>
</dbReference>
<keyword evidence="2" id="KW-1185">Reference proteome</keyword>
<dbReference type="InterPro" id="IPR029017">
    <property type="entry name" value="Enolase-like_N"/>
</dbReference>